<dbReference type="STRING" id="990268.JCM19235_1101"/>
<evidence type="ECO:0000313" key="3">
    <source>
        <dbReference type="Proteomes" id="UP000029228"/>
    </source>
</evidence>
<keyword evidence="1" id="KW-1133">Transmembrane helix</keyword>
<evidence type="ECO:0000256" key="1">
    <source>
        <dbReference type="SAM" id="Phobius"/>
    </source>
</evidence>
<sequence>MLATLAVAVWISILTVQTKTAHQLTTCAWQDNKHSLLGKMDNFMGSRIWIVFALVCSVMSGMANANTTFTSPILVEADKLVEIEPRKP</sequence>
<comment type="caution">
    <text evidence="2">The sequence shown here is derived from an EMBL/GenBank/DDBJ whole genome shotgun (WGS) entry which is preliminary data.</text>
</comment>
<evidence type="ECO:0000313" key="2">
    <source>
        <dbReference type="EMBL" id="GAL19745.1"/>
    </source>
</evidence>
<proteinExistence type="predicted"/>
<name>A0A090RWA8_9VIBR</name>
<dbReference type="EMBL" id="BBMR01000004">
    <property type="protein sequence ID" value="GAL19745.1"/>
    <property type="molecule type" value="Genomic_DNA"/>
</dbReference>
<keyword evidence="3" id="KW-1185">Reference proteome</keyword>
<gene>
    <name evidence="2" type="ORF">JCM19235_1101</name>
</gene>
<accession>A0A090RWA8</accession>
<protein>
    <submittedName>
        <fullName evidence="2">Uncharacterized protein</fullName>
    </submittedName>
</protein>
<keyword evidence="1" id="KW-0472">Membrane</keyword>
<dbReference type="Proteomes" id="UP000029228">
    <property type="component" value="Unassembled WGS sequence"/>
</dbReference>
<feature type="transmembrane region" description="Helical" evidence="1">
    <location>
        <begin position="47"/>
        <end position="65"/>
    </location>
</feature>
<organism evidence="2 3">
    <name type="scientific">Vibrio maritimus</name>
    <dbReference type="NCBI Taxonomy" id="990268"/>
    <lineage>
        <taxon>Bacteria</taxon>
        <taxon>Pseudomonadati</taxon>
        <taxon>Pseudomonadota</taxon>
        <taxon>Gammaproteobacteria</taxon>
        <taxon>Vibrionales</taxon>
        <taxon>Vibrionaceae</taxon>
        <taxon>Vibrio</taxon>
    </lineage>
</organism>
<keyword evidence="1" id="KW-0812">Transmembrane</keyword>
<reference evidence="2 3" key="1">
    <citation type="submission" date="2014-09" db="EMBL/GenBank/DDBJ databases">
        <title>Vibrio maritimus JCM 19235. (C45) whole genome shotgun sequence.</title>
        <authorList>
            <person name="Sawabe T."/>
            <person name="Meirelles P."/>
            <person name="Nakanishi M."/>
            <person name="Sayaka M."/>
            <person name="Hattori M."/>
            <person name="Ohkuma M."/>
        </authorList>
    </citation>
    <scope>NUCLEOTIDE SEQUENCE [LARGE SCALE GENOMIC DNA]</scope>
    <source>
        <strain evidence="3">JCM19235</strain>
    </source>
</reference>
<dbReference type="AlphaFoldDB" id="A0A090RWA8"/>